<dbReference type="RefSeq" id="WP_220206269.1">
    <property type="nucleotide sequence ID" value="NZ_BNJK01000001.1"/>
</dbReference>
<feature type="transmembrane region" description="Helical" evidence="1">
    <location>
        <begin position="194"/>
        <end position="211"/>
    </location>
</feature>
<dbReference type="Proteomes" id="UP000597444">
    <property type="component" value="Unassembled WGS sequence"/>
</dbReference>
<feature type="transmembrane region" description="Helical" evidence="1">
    <location>
        <begin position="167"/>
        <end position="188"/>
    </location>
</feature>
<sequence>MPGKATVAEKILANLKGLRKHLQEDEQPLATIPGIWDAGQGNASTACDIVLTNQRLFGYYFVSFPRERLFLDALPLSSITGVSLRKKSFEPLFRELQINSGRRKVYVRASRQKIEELYSALHSAIETTSEEQVPSPTLEATSEEQVSSPALVYERQEVHNQFETSPLGITVLFVGGLILEMVGAILWMRTGSSAMGLPLCFAGLLAVFFAIRTGRQRARQDKQ</sequence>
<organism evidence="2 3">
    <name type="scientific">Reticulibacter mediterranei</name>
    <dbReference type="NCBI Taxonomy" id="2778369"/>
    <lineage>
        <taxon>Bacteria</taxon>
        <taxon>Bacillati</taxon>
        <taxon>Chloroflexota</taxon>
        <taxon>Ktedonobacteria</taxon>
        <taxon>Ktedonobacterales</taxon>
        <taxon>Reticulibacteraceae</taxon>
        <taxon>Reticulibacter</taxon>
    </lineage>
</organism>
<comment type="caution">
    <text evidence="2">The sequence shown here is derived from an EMBL/GenBank/DDBJ whole genome shotgun (WGS) entry which is preliminary data.</text>
</comment>
<reference evidence="2" key="1">
    <citation type="submission" date="2020-10" db="EMBL/GenBank/DDBJ databases">
        <title>Taxonomic study of unclassified bacteria belonging to the class Ktedonobacteria.</title>
        <authorList>
            <person name="Yabe S."/>
            <person name="Wang C.M."/>
            <person name="Zheng Y."/>
            <person name="Sakai Y."/>
            <person name="Cavaletti L."/>
            <person name="Monciardini P."/>
            <person name="Donadio S."/>
        </authorList>
    </citation>
    <scope>NUCLEOTIDE SEQUENCE</scope>
    <source>
        <strain evidence="2">ID150040</strain>
    </source>
</reference>
<keyword evidence="3" id="KW-1185">Reference proteome</keyword>
<protein>
    <submittedName>
        <fullName evidence="2">Uncharacterized protein</fullName>
    </submittedName>
</protein>
<evidence type="ECO:0000313" key="3">
    <source>
        <dbReference type="Proteomes" id="UP000597444"/>
    </source>
</evidence>
<dbReference type="EMBL" id="BNJK01000001">
    <property type="protein sequence ID" value="GHO95599.1"/>
    <property type="molecule type" value="Genomic_DNA"/>
</dbReference>
<keyword evidence="1" id="KW-0812">Transmembrane</keyword>
<evidence type="ECO:0000256" key="1">
    <source>
        <dbReference type="SAM" id="Phobius"/>
    </source>
</evidence>
<accession>A0A8J3IPP7</accession>
<dbReference type="AlphaFoldDB" id="A0A8J3IPP7"/>
<evidence type="ECO:0000313" key="2">
    <source>
        <dbReference type="EMBL" id="GHO95599.1"/>
    </source>
</evidence>
<gene>
    <name evidence="2" type="ORF">KSF_056470</name>
</gene>
<name>A0A8J3IPP7_9CHLR</name>
<keyword evidence="1" id="KW-1133">Transmembrane helix</keyword>
<keyword evidence="1" id="KW-0472">Membrane</keyword>
<proteinExistence type="predicted"/>